<dbReference type="EMBL" id="JAQQXR010000001">
    <property type="protein sequence ID" value="MDC8757046.1"/>
    <property type="molecule type" value="Genomic_DNA"/>
</dbReference>
<dbReference type="Proteomes" id="UP001221208">
    <property type="component" value="Unassembled WGS sequence"/>
</dbReference>
<dbReference type="InterPro" id="IPR018490">
    <property type="entry name" value="cNMP-bd_dom_sf"/>
</dbReference>
<name>A0ABT5JYB9_9BURK</name>
<reference evidence="6 7" key="1">
    <citation type="submission" date="2022-10" db="EMBL/GenBank/DDBJ databases">
        <title>Janthinobacterium sp. hw3 Genome sequencing.</title>
        <authorList>
            <person name="Park S."/>
        </authorList>
    </citation>
    <scope>NUCLEOTIDE SEQUENCE [LARGE SCALE GENOMIC DNA]</scope>
    <source>
        <strain evidence="7">hw3</strain>
    </source>
</reference>
<evidence type="ECO:0000313" key="7">
    <source>
        <dbReference type="Proteomes" id="UP001221208"/>
    </source>
</evidence>
<sequence>MEEKKNPIKVQSFLAQLPQFQAMNPEELDRIALGASEHHVPRGETIFHAGDPCDGFYLVIYGQVKLALGSARGTEKVVELVGPGHSFGEAVMFMGKPFIVTAQALVDSLVVHVTKATILDEVAREPAFACKMLAGLSRRMHGLICDMESYSLRSGTQRVIGYLLQEEGPENGDRVRLAVTKTVLASRLNLTPEHFSRILSDLSGHGMIAVSGRNVTILDIEGLRQYG</sequence>
<dbReference type="SMART" id="SM00419">
    <property type="entry name" value="HTH_CRP"/>
    <property type="match status" value="1"/>
</dbReference>
<dbReference type="Gene3D" id="1.10.10.10">
    <property type="entry name" value="Winged helix-like DNA-binding domain superfamily/Winged helix DNA-binding domain"/>
    <property type="match status" value="1"/>
</dbReference>
<keyword evidence="3" id="KW-0804">Transcription</keyword>
<keyword evidence="1" id="KW-0805">Transcription regulation</keyword>
<proteinExistence type="predicted"/>
<keyword evidence="2" id="KW-0238">DNA-binding</keyword>
<dbReference type="CDD" id="cd00038">
    <property type="entry name" value="CAP_ED"/>
    <property type="match status" value="1"/>
</dbReference>
<dbReference type="InterPro" id="IPR012318">
    <property type="entry name" value="HTH_CRP"/>
</dbReference>
<dbReference type="PROSITE" id="PS50042">
    <property type="entry name" value="CNMP_BINDING_3"/>
    <property type="match status" value="1"/>
</dbReference>
<dbReference type="InterPro" id="IPR014710">
    <property type="entry name" value="RmlC-like_jellyroll"/>
</dbReference>
<evidence type="ECO:0000256" key="1">
    <source>
        <dbReference type="ARBA" id="ARBA00023015"/>
    </source>
</evidence>
<gene>
    <name evidence="6" type="ORF">OIK44_05510</name>
</gene>
<dbReference type="SUPFAM" id="SSF46785">
    <property type="entry name" value="Winged helix' DNA-binding domain"/>
    <property type="match status" value="1"/>
</dbReference>
<keyword evidence="7" id="KW-1185">Reference proteome</keyword>
<dbReference type="Pfam" id="PF13545">
    <property type="entry name" value="HTH_Crp_2"/>
    <property type="match status" value="1"/>
</dbReference>
<dbReference type="PROSITE" id="PS51063">
    <property type="entry name" value="HTH_CRP_2"/>
    <property type="match status" value="1"/>
</dbReference>
<organism evidence="6 7">
    <name type="scientific">Janthinobacterium fluminis</name>
    <dbReference type="NCBI Taxonomy" id="2987524"/>
    <lineage>
        <taxon>Bacteria</taxon>
        <taxon>Pseudomonadati</taxon>
        <taxon>Pseudomonadota</taxon>
        <taxon>Betaproteobacteria</taxon>
        <taxon>Burkholderiales</taxon>
        <taxon>Oxalobacteraceae</taxon>
        <taxon>Janthinobacterium</taxon>
    </lineage>
</organism>
<dbReference type="InterPro" id="IPR000595">
    <property type="entry name" value="cNMP-bd_dom"/>
</dbReference>
<accession>A0ABT5JYB9</accession>
<dbReference type="SUPFAM" id="SSF51206">
    <property type="entry name" value="cAMP-binding domain-like"/>
    <property type="match status" value="1"/>
</dbReference>
<dbReference type="InterPro" id="IPR036390">
    <property type="entry name" value="WH_DNA-bd_sf"/>
</dbReference>
<dbReference type="PANTHER" id="PTHR24567">
    <property type="entry name" value="CRP FAMILY TRANSCRIPTIONAL REGULATORY PROTEIN"/>
    <property type="match status" value="1"/>
</dbReference>
<dbReference type="SMART" id="SM00100">
    <property type="entry name" value="cNMP"/>
    <property type="match status" value="1"/>
</dbReference>
<dbReference type="InterPro" id="IPR050397">
    <property type="entry name" value="Env_Response_Regulators"/>
</dbReference>
<dbReference type="PANTHER" id="PTHR24567:SF68">
    <property type="entry name" value="DNA-BINDING TRANSCRIPTIONAL DUAL REGULATOR CRP"/>
    <property type="match status" value="1"/>
</dbReference>
<evidence type="ECO:0000256" key="2">
    <source>
        <dbReference type="ARBA" id="ARBA00023125"/>
    </source>
</evidence>
<feature type="domain" description="HTH crp-type" evidence="5">
    <location>
        <begin position="153"/>
        <end position="221"/>
    </location>
</feature>
<feature type="domain" description="Cyclic nucleotide-binding" evidence="4">
    <location>
        <begin position="19"/>
        <end position="118"/>
    </location>
</feature>
<evidence type="ECO:0000313" key="6">
    <source>
        <dbReference type="EMBL" id="MDC8757046.1"/>
    </source>
</evidence>
<dbReference type="Gene3D" id="2.60.120.10">
    <property type="entry name" value="Jelly Rolls"/>
    <property type="match status" value="1"/>
</dbReference>
<comment type="caution">
    <text evidence="6">The sequence shown here is derived from an EMBL/GenBank/DDBJ whole genome shotgun (WGS) entry which is preliminary data.</text>
</comment>
<dbReference type="RefSeq" id="WP_273669695.1">
    <property type="nucleotide sequence ID" value="NZ_JAQQXR010000001.1"/>
</dbReference>
<evidence type="ECO:0000259" key="5">
    <source>
        <dbReference type="PROSITE" id="PS51063"/>
    </source>
</evidence>
<evidence type="ECO:0000259" key="4">
    <source>
        <dbReference type="PROSITE" id="PS50042"/>
    </source>
</evidence>
<dbReference type="InterPro" id="IPR036388">
    <property type="entry name" value="WH-like_DNA-bd_sf"/>
</dbReference>
<protein>
    <submittedName>
        <fullName evidence="6">Crp/Fnr family transcriptional regulator</fullName>
    </submittedName>
</protein>
<evidence type="ECO:0000256" key="3">
    <source>
        <dbReference type="ARBA" id="ARBA00023163"/>
    </source>
</evidence>
<dbReference type="Pfam" id="PF00027">
    <property type="entry name" value="cNMP_binding"/>
    <property type="match status" value="1"/>
</dbReference>